<feature type="compositionally biased region" description="Basic and acidic residues" evidence="1">
    <location>
        <begin position="1"/>
        <end position="18"/>
    </location>
</feature>
<feature type="region of interest" description="Disordered" evidence="1">
    <location>
        <begin position="69"/>
        <end position="88"/>
    </location>
</feature>
<organism evidence="2 3">
    <name type="scientific">Brenthis ino</name>
    <name type="common">lesser marbled fritillary</name>
    <dbReference type="NCBI Taxonomy" id="405034"/>
    <lineage>
        <taxon>Eukaryota</taxon>
        <taxon>Metazoa</taxon>
        <taxon>Ecdysozoa</taxon>
        <taxon>Arthropoda</taxon>
        <taxon>Hexapoda</taxon>
        <taxon>Insecta</taxon>
        <taxon>Pterygota</taxon>
        <taxon>Neoptera</taxon>
        <taxon>Endopterygota</taxon>
        <taxon>Lepidoptera</taxon>
        <taxon>Glossata</taxon>
        <taxon>Ditrysia</taxon>
        <taxon>Papilionoidea</taxon>
        <taxon>Nymphalidae</taxon>
        <taxon>Heliconiinae</taxon>
        <taxon>Argynnini</taxon>
        <taxon>Brenthis</taxon>
    </lineage>
</organism>
<feature type="non-terminal residue" evidence="2">
    <location>
        <position position="88"/>
    </location>
</feature>
<dbReference type="AlphaFoldDB" id="A0A8J9Y9W6"/>
<sequence length="88" mass="10191">MMSRRACHEHTRVRERSRGRCRSRRRQPPPPSPPAASSRHTQRMTLGFVSPAPAAALVVRRRGIERRTRPKRGWDARMQRPGCGISFY</sequence>
<proteinExistence type="predicted"/>
<evidence type="ECO:0000313" key="3">
    <source>
        <dbReference type="Proteomes" id="UP000838878"/>
    </source>
</evidence>
<evidence type="ECO:0000256" key="1">
    <source>
        <dbReference type="SAM" id="MobiDB-lite"/>
    </source>
</evidence>
<keyword evidence="3" id="KW-1185">Reference proteome</keyword>
<dbReference type="Proteomes" id="UP000838878">
    <property type="component" value="Chromosome 13"/>
</dbReference>
<accession>A0A8J9Y9W6</accession>
<protein>
    <submittedName>
        <fullName evidence="2">Uncharacterized protein</fullName>
    </submittedName>
</protein>
<name>A0A8J9Y9W6_9NEOP</name>
<evidence type="ECO:0000313" key="2">
    <source>
        <dbReference type="EMBL" id="CAH0718651.1"/>
    </source>
</evidence>
<reference evidence="2" key="1">
    <citation type="submission" date="2021-12" db="EMBL/GenBank/DDBJ databases">
        <authorList>
            <person name="Martin H S."/>
        </authorList>
    </citation>
    <scope>NUCLEOTIDE SEQUENCE</scope>
</reference>
<gene>
    <name evidence="2" type="ORF">BINO364_LOCUS5092</name>
</gene>
<feature type="region of interest" description="Disordered" evidence="1">
    <location>
        <begin position="1"/>
        <end position="43"/>
    </location>
</feature>
<dbReference type="EMBL" id="OV170233">
    <property type="protein sequence ID" value="CAH0718651.1"/>
    <property type="molecule type" value="Genomic_DNA"/>
</dbReference>